<proteinExistence type="predicted"/>
<dbReference type="Proteomes" id="UP000274346">
    <property type="component" value="Chromosome"/>
</dbReference>
<gene>
    <name evidence="1" type="ORF">NCTC13098_01113</name>
</gene>
<protein>
    <submittedName>
        <fullName evidence="1">Uncharacterized protein</fullName>
    </submittedName>
</protein>
<evidence type="ECO:0000313" key="1">
    <source>
        <dbReference type="EMBL" id="VDR24814.1"/>
    </source>
</evidence>
<accession>A0A3P8IRI0</accession>
<name>A0A3P8IRI0_RAOTE</name>
<organism evidence="1 2">
    <name type="scientific">Raoultella terrigena</name>
    <name type="common">Klebsiella terrigena</name>
    <dbReference type="NCBI Taxonomy" id="577"/>
    <lineage>
        <taxon>Bacteria</taxon>
        <taxon>Pseudomonadati</taxon>
        <taxon>Pseudomonadota</taxon>
        <taxon>Gammaproteobacteria</taxon>
        <taxon>Enterobacterales</taxon>
        <taxon>Enterobacteriaceae</taxon>
        <taxon>Klebsiella/Raoultella group</taxon>
        <taxon>Raoultella</taxon>
    </lineage>
</organism>
<reference evidence="1 2" key="1">
    <citation type="submission" date="2018-12" db="EMBL/GenBank/DDBJ databases">
        <authorList>
            <consortium name="Pathogen Informatics"/>
        </authorList>
    </citation>
    <scope>NUCLEOTIDE SEQUENCE [LARGE SCALE GENOMIC DNA]</scope>
    <source>
        <strain evidence="1 2">NCTC13098</strain>
    </source>
</reference>
<dbReference type="AlphaFoldDB" id="A0A3P8IRI0"/>
<evidence type="ECO:0000313" key="2">
    <source>
        <dbReference type="Proteomes" id="UP000274346"/>
    </source>
</evidence>
<dbReference type="KEGG" id="rtg:NCTC13098_01113"/>
<dbReference type="EMBL" id="LR131271">
    <property type="protein sequence ID" value="VDR24814.1"/>
    <property type="molecule type" value="Genomic_DNA"/>
</dbReference>
<sequence length="195" mass="21224">MSLMSVSQYAKHAGMSRQALYNWESHEGFPPRVDGKIDLEACDAYLARYRSASDPRTKNARSKTKPARAGEVLGSALVEMSVAEIKRLLASGTGKVAGMDPDERAQVAAKAVELFLSEGPYNPPVTFGGYRLSIVETPDDEIGQIIAGGAFGLSAYDVVYECRDYTLTLMSDETEETAMRRVIPSLLYALADDTD</sequence>